<organism evidence="15">
    <name type="scientific">Magnetococcus massalia (strain MO-1)</name>
    <dbReference type="NCBI Taxonomy" id="451514"/>
    <lineage>
        <taxon>Bacteria</taxon>
        <taxon>Pseudomonadati</taxon>
        <taxon>Pseudomonadota</taxon>
        <taxon>Magnetococcia</taxon>
        <taxon>Magnetococcales</taxon>
        <taxon>Magnetococcaceae</taxon>
        <taxon>Magnetococcus</taxon>
    </lineage>
</organism>
<accession>A0A1S7LJU7</accession>
<evidence type="ECO:0000256" key="10">
    <source>
        <dbReference type="ARBA" id="ARBA00023136"/>
    </source>
</evidence>
<feature type="transmembrane region" description="Helical" evidence="14">
    <location>
        <begin position="363"/>
        <end position="382"/>
    </location>
</feature>
<name>A0A1S7LJU7_MAGMO</name>
<dbReference type="PIRSF" id="PIRSF500217">
    <property type="entry name" value="AlgI"/>
    <property type="match status" value="1"/>
</dbReference>
<evidence type="ECO:0000256" key="2">
    <source>
        <dbReference type="ARBA" id="ARBA00005182"/>
    </source>
</evidence>
<feature type="transmembrane region" description="Helical" evidence="14">
    <location>
        <begin position="77"/>
        <end position="97"/>
    </location>
</feature>
<keyword evidence="9 14" id="KW-1133">Transmembrane helix</keyword>
<dbReference type="GO" id="GO:0042121">
    <property type="term" value="P:alginic acid biosynthetic process"/>
    <property type="evidence" value="ECO:0007669"/>
    <property type="project" value="UniProtKB-KW"/>
</dbReference>
<evidence type="ECO:0000256" key="7">
    <source>
        <dbReference type="ARBA" id="ARBA00022692"/>
    </source>
</evidence>
<evidence type="ECO:0000256" key="4">
    <source>
        <dbReference type="ARBA" id="ARBA00016084"/>
    </source>
</evidence>
<evidence type="ECO:0000256" key="5">
    <source>
        <dbReference type="ARBA" id="ARBA00022475"/>
    </source>
</evidence>
<keyword evidence="10 13" id="KW-0472">Membrane</keyword>
<keyword evidence="6 13" id="KW-0808">Transferase</keyword>
<dbReference type="PANTHER" id="PTHR13285">
    <property type="entry name" value="ACYLTRANSFERASE"/>
    <property type="match status" value="1"/>
</dbReference>
<dbReference type="InterPro" id="IPR024194">
    <property type="entry name" value="Ac/AlaTfrase_AlgI/DltB"/>
</dbReference>
<protein>
    <recommendedName>
        <fullName evidence="4">Probable alginate O-acetylase AlgI</fullName>
    </recommendedName>
    <alternativeName>
        <fullName evidence="12">Alginate biosynthesis protein AlgI</fullName>
    </alternativeName>
</protein>
<evidence type="ECO:0000313" key="15">
    <source>
        <dbReference type="EMBL" id="CRH07242.1"/>
    </source>
</evidence>
<gene>
    <name evidence="15" type="ORF">MAGMO_3101</name>
</gene>
<feature type="transmembrane region" description="Helical" evidence="14">
    <location>
        <begin position="439"/>
        <end position="457"/>
    </location>
</feature>
<dbReference type="EMBL" id="LO017727">
    <property type="protein sequence ID" value="CRH07242.1"/>
    <property type="molecule type" value="Genomic_DNA"/>
</dbReference>
<feature type="transmembrane region" description="Helical" evidence="14">
    <location>
        <begin position="222"/>
        <end position="243"/>
    </location>
</feature>
<feature type="transmembrane region" description="Helical" evidence="14">
    <location>
        <begin position="6"/>
        <end position="25"/>
    </location>
</feature>
<feature type="transmembrane region" description="Helical" evidence="14">
    <location>
        <begin position="313"/>
        <end position="343"/>
    </location>
</feature>
<evidence type="ECO:0000256" key="1">
    <source>
        <dbReference type="ARBA" id="ARBA00004651"/>
    </source>
</evidence>
<feature type="transmembrane region" description="Helical" evidence="14">
    <location>
        <begin position="37"/>
        <end position="57"/>
    </location>
</feature>
<dbReference type="InterPro" id="IPR004299">
    <property type="entry name" value="MBOAT_fam"/>
</dbReference>
<feature type="transmembrane region" description="Helical" evidence="14">
    <location>
        <begin position="407"/>
        <end position="427"/>
    </location>
</feature>
<evidence type="ECO:0000256" key="12">
    <source>
        <dbReference type="ARBA" id="ARBA00031030"/>
    </source>
</evidence>
<keyword evidence="5 13" id="KW-1003">Cell membrane</keyword>
<comment type="subcellular location">
    <subcellularLocation>
        <location evidence="1">Cell membrane</location>
        <topology evidence="1">Multi-pass membrane protein</topology>
    </subcellularLocation>
</comment>
<dbReference type="InterPro" id="IPR051085">
    <property type="entry name" value="MB_O-acyltransferase"/>
</dbReference>
<dbReference type="PIRSF" id="PIRSF016636">
    <property type="entry name" value="AlgI_DltB"/>
    <property type="match status" value="1"/>
</dbReference>
<comment type="similarity">
    <text evidence="3 13">Belongs to the membrane-bound acyltransferase family.</text>
</comment>
<dbReference type="PANTHER" id="PTHR13285:SF23">
    <property type="entry name" value="TEICHOIC ACID D-ALANYLTRANSFERASE"/>
    <property type="match status" value="1"/>
</dbReference>
<evidence type="ECO:0000256" key="6">
    <source>
        <dbReference type="ARBA" id="ARBA00022679"/>
    </source>
</evidence>
<evidence type="ECO:0000256" key="8">
    <source>
        <dbReference type="ARBA" id="ARBA00022841"/>
    </source>
</evidence>
<feature type="transmembrane region" description="Helical" evidence="14">
    <location>
        <begin position="151"/>
        <end position="170"/>
    </location>
</feature>
<dbReference type="InterPro" id="IPR028362">
    <property type="entry name" value="AlgI"/>
</dbReference>
<comment type="pathway">
    <text evidence="2">Glycan biosynthesis; alginate biosynthesis.</text>
</comment>
<dbReference type="GO" id="GO:0005886">
    <property type="term" value="C:plasma membrane"/>
    <property type="evidence" value="ECO:0007669"/>
    <property type="project" value="UniProtKB-SubCell"/>
</dbReference>
<dbReference type="GO" id="GO:0016746">
    <property type="term" value="F:acyltransferase activity"/>
    <property type="evidence" value="ECO:0007669"/>
    <property type="project" value="UniProtKB-KW"/>
</dbReference>
<evidence type="ECO:0000256" key="14">
    <source>
        <dbReference type="SAM" id="Phobius"/>
    </source>
</evidence>
<proteinExistence type="inferred from homology"/>
<sequence>MLFTELRYLLFFAIIWMVYWVLPWPKARKGLLLAGSYLFYSAWDPRFLLLILLSTGVDYIAGGRIAAAAERTTRKAWLLLSLGVNLGVLFFFKYFNFFTQSLVDLMNQLGVVVSHTTLEIVLPVGISFYTFQTLSYTIEIYRGKLEPRRSLLDFALYVAFFPQLVAGPIVRAKVFLPQVEKLAKLSEVAIRPLLFLFLVGYIKKACVADNLAPYIDQVYSDPSLFTAMAVVGAVLLYSVQIYCDFSGYTDMAIASAGLLGFSLPKNFDFPSLAASATEFWRRWHISLSSWMRDYVYFPLGGNRMGERRSELNLMITMLVGGLWHGAAWGFVIWGGLNALALIIQKRWHSWRSGHRWHLPTPVAYLLGLLLTYWWMSLARIFFRAEDMQRAGEALQIFLTLQSSGQQLLGLAWIPLLLGLGAVHSLFYRWDVSALAGRLSIGWFTLLMGVGSALALSLRPVGYQPFVYFQF</sequence>
<evidence type="ECO:0000256" key="3">
    <source>
        <dbReference type="ARBA" id="ARBA00010323"/>
    </source>
</evidence>
<keyword evidence="8" id="KW-0016">Alginate biosynthesis</keyword>
<keyword evidence="7 14" id="KW-0812">Transmembrane</keyword>
<evidence type="ECO:0000256" key="11">
    <source>
        <dbReference type="ARBA" id="ARBA00023315"/>
    </source>
</evidence>
<evidence type="ECO:0000256" key="9">
    <source>
        <dbReference type="ARBA" id="ARBA00022989"/>
    </source>
</evidence>
<feature type="transmembrane region" description="Helical" evidence="14">
    <location>
        <begin position="109"/>
        <end position="131"/>
    </location>
</feature>
<reference evidence="15" key="1">
    <citation type="submission" date="2015-04" db="EMBL/GenBank/DDBJ databases">
        <authorList>
            <person name="Syromyatnikov M.Y."/>
            <person name="Popov V.N."/>
        </authorList>
    </citation>
    <scope>NUCLEOTIDE SEQUENCE</scope>
    <source>
        <strain evidence="15">MO-1</strain>
    </source>
</reference>
<dbReference type="Pfam" id="PF03062">
    <property type="entry name" value="MBOAT"/>
    <property type="match status" value="1"/>
</dbReference>
<dbReference type="AlphaFoldDB" id="A0A1S7LJU7"/>
<feature type="transmembrane region" description="Helical" evidence="14">
    <location>
        <begin position="182"/>
        <end position="202"/>
    </location>
</feature>
<evidence type="ECO:0000256" key="13">
    <source>
        <dbReference type="PIRNR" id="PIRNR016636"/>
    </source>
</evidence>
<keyword evidence="11 13" id="KW-0012">Acyltransferase</keyword>